<dbReference type="EMBL" id="SSTD01008722">
    <property type="protein sequence ID" value="TYK15050.1"/>
    <property type="molecule type" value="Genomic_DNA"/>
</dbReference>
<sequence>MMRKIRLLREACCRDKEFTSVSWMDMQGLKITINVSFDSSYNIDSGKNDDSGGGGNSSWSGADAKLRLSFTTKYDVAISTACPGLDYIVVETSGAAQACVELLRRENLGVATFMILEKQVDHLSKLKAKVSTPEGVPRLFDLIKVQDDRMKLAFFAALGNTVVAKDLEQVGSSTLFAVNLRRKSTMEQTQIEEKLEAFEQEVMKKNWKPLNKK</sequence>
<dbReference type="SUPFAM" id="SSF75553">
    <property type="entry name" value="Smc hinge domain"/>
    <property type="match status" value="1"/>
</dbReference>
<organism evidence="5 6">
    <name type="scientific">Cucumis melo var. makuwa</name>
    <name type="common">Oriental melon</name>
    <dbReference type="NCBI Taxonomy" id="1194695"/>
    <lineage>
        <taxon>Eukaryota</taxon>
        <taxon>Viridiplantae</taxon>
        <taxon>Streptophyta</taxon>
        <taxon>Embryophyta</taxon>
        <taxon>Tracheophyta</taxon>
        <taxon>Spermatophyta</taxon>
        <taxon>Magnoliopsida</taxon>
        <taxon>eudicotyledons</taxon>
        <taxon>Gunneridae</taxon>
        <taxon>Pentapetalae</taxon>
        <taxon>rosids</taxon>
        <taxon>fabids</taxon>
        <taxon>Cucurbitales</taxon>
        <taxon>Cucurbitaceae</taxon>
        <taxon>Benincaseae</taxon>
        <taxon>Cucumis</taxon>
    </lineage>
</organism>
<dbReference type="InterPro" id="IPR036277">
    <property type="entry name" value="SMC_hinge_sf"/>
</dbReference>
<evidence type="ECO:0000256" key="2">
    <source>
        <dbReference type="ARBA" id="ARBA00022840"/>
    </source>
</evidence>
<dbReference type="PANTHER" id="PTHR18937:SF172">
    <property type="entry name" value="STRUCTURAL MAINTENANCE OF CHROMOSOMES PROTEIN"/>
    <property type="match status" value="1"/>
</dbReference>
<dbReference type="InterPro" id="IPR010935">
    <property type="entry name" value="SMC_hinge"/>
</dbReference>
<dbReference type="AlphaFoldDB" id="A0A5D3CUF6"/>
<evidence type="ECO:0000313" key="5">
    <source>
        <dbReference type="EMBL" id="TYK15050.1"/>
    </source>
</evidence>
<dbReference type="PANTHER" id="PTHR18937">
    <property type="entry name" value="STRUCTURAL MAINTENANCE OF CHROMOSOMES SMC FAMILY MEMBER"/>
    <property type="match status" value="1"/>
</dbReference>
<dbReference type="GO" id="GO:0000796">
    <property type="term" value="C:condensin complex"/>
    <property type="evidence" value="ECO:0007669"/>
    <property type="project" value="TreeGrafter"/>
</dbReference>
<evidence type="ECO:0000256" key="3">
    <source>
        <dbReference type="ARBA" id="ARBA00023242"/>
    </source>
</evidence>
<dbReference type="SMART" id="SM00968">
    <property type="entry name" value="SMC_hinge"/>
    <property type="match status" value="1"/>
</dbReference>
<dbReference type="GO" id="GO:0007076">
    <property type="term" value="P:mitotic chromosome condensation"/>
    <property type="evidence" value="ECO:0007669"/>
    <property type="project" value="TreeGrafter"/>
</dbReference>
<evidence type="ECO:0000256" key="1">
    <source>
        <dbReference type="ARBA" id="ARBA00022741"/>
    </source>
</evidence>
<evidence type="ECO:0000259" key="4">
    <source>
        <dbReference type="SMART" id="SM00968"/>
    </source>
</evidence>
<dbReference type="GO" id="GO:0005524">
    <property type="term" value="F:ATP binding"/>
    <property type="evidence" value="ECO:0007669"/>
    <property type="project" value="UniProtKB-KW"/>
</dbReference>
<reference evidence="5 6" key="1">
    <citation type="submission" date="2019-08" db="EMBL/GenBank/DDBJ databases">
        <title>Draft genome sequences of two oriental melons (Cucumis melo L. var makuwa).</title>
        <authorList>
            <person name="Kwon S.-Y."/>
        </authorList>
    </citation>
    <scope>NUCLEOTIDE SEQUENCE [LARGE SCALE GENOMIC DNA]</scope>
    <source>
        <strain evidence="6">cv. Chang Bougi</strain>
        <tissue evidence="5">Leaf</tissue>
    </source>
</reference>
<evidence type="ECO:0000313" key="6">
    <source>
        <dbReference type="Proteomes" id="UP000321947"/>
    </source>
</evidence>
<dbReference type="Proteomes" id="UP000321947">
    <property type="component" value="Unassembled WGS sequence"/>
</dbReference>
<dbReference type="Gene3D" id="1.20.1060.20">
    <property type="match status" value="1"/>
</dbReference>
<keyword evidence="1" id="KW-0547">Nucleotide-binding</keyword>
<keyword evidence="3" id="KW-0539">Nucleus</keyword>
<protein>
    <submittedName>
        <fullName evidence="5">Structural maintenance of chromosomes protein 4</fullName>
    </submittedName>
</protein>
<gene>
    <name evidence="5" type="ORF">E5676_scaffold45G00980</name>
</gene>
<keyword evidence="2" id="KW-0067">ATP-binding</keyword>
<dbReference type="Pfam" id="PF06470">
    <property type="entry name" value="SMC_hinge"/>
    <property type="match status" value="1"/>
</dbReference>
<proteinExistence type="predicted"/>
<feature type="domain" description="SMC hinge" evidence="4">
    <location>
        <begin position="66"/>
        <end position="171"/>
    </location>
</feature>
<accession>A0A5D3CUF6</accession>
<comment type="caution">
    <text evidence="5">The sequence shown here is derived from an EMBL/GenBank/DDBJ whole genome shotgun (WGS) entry which is preliminary data.</text>
</comment>
<name>A0A5D3CUF6_CUCMM</name>